<gene>
    <name evidence="1" type="ORF">ENS64_00050</name>
</gene>
<dbReference type="AlphaFoldDB" id="A0A7C4LIP4"/>
<dbReference type="EMBL" id="DSVQ01000001">
    <property type="protein sequence ID" value="HGT37655.1"/>
    <property type="molecule type" value="Genomic_DNA"/>
</dbReference>
<organism evidence="1">
    <name type="scientific">Schlesneria paludicola</name>
    <dbReference type="NCBI Taxonomy" id="360056"/>
    <lineage>
        <taxon>Bacteria</taxon>
        <taxon>Pseudomonadati</taxon>
        <taxon>Planctomycetota</taxon>
        <taxon>Planctomycetia</taxon>
        <taxon>Planctomycetales</taxon>
        <taxon>Planctomycetaceae</taxon>
        <taxon>Schlesneria</taxon>
    </lineage>
</organism>
<name>A0A7C4LIP4_9PLAN</name>
<accession>A0A7C4LIP4</accession>
<comment type="caution">
    <text evidence="1">The sequence shown here is derived from an EMBL/GenBank/DDBJ whole genome shotgun (WGS) entry which is preliminary data.</text>
</comment>
<evidence type="ECO:0000313" key="1">
    <source>
        <dbReference type="EMBL" id="HGT37655.1"/>
    </source>
</evidence>
<protein>
    <submittedName>
        <fullName evidence="1">Uncharacterized protein</fullName>
    </submittedName>
</protein>
<proteinExistence type="predicted"/>
<reference evidence="1" key="1">
    <citation type="journal article" date="2020" name="mSystems">
        <title>Genome- and Community-Level Interaction Insights into Carbon Utilization and Element Cycling Functions of Hydrothermarchaeota in Hydrothermal Sediment.</title>
        <authorList>
            <person name="Zhou Z."/>
            <person name="Liu Y."/>
            <person name="Xu W."/>
            <person name="Pan J."/>
            <person name="Luo Z.H."/>
            <person name="Li M."/>
        </authorList>
    </citation>
    <scope>NUCLEOTIDE SEQUENCE [LARGE SCALE GENOMIC DNA]</scope>
    <source>
        <strain evidence="1">SpSt-508</strain>
    </source>
</reference>
<sequence length="78" mass="8744">MRERVKVFTHLCTTGASVIGTPMEDDINRWLQSQRGEIVRVTQSESERHNGGQHLTVCVWYIPGESPDGEEANGEEST</sequence>